<dbReference type="InterPro" id="IPR049941">
    <property type="entry name" value="LPLAT_7/PORCN-like"/>
</dbReference>
<evidence type="ECO:0000256" key="6">
    <source>
        <dbReference type="ARBA" id="ARBA00023315"/>
    </source>
</evidence>
<feature type="transmembrane region" description="Helical" evidence="7">
    <location>
        <begin position="246"/>
        <end position="269"/>
    </location>
</feature>
<dbReference type="GO" id="GO:0016746">
    <property type="term" value="F:acyltransferase activity"/>
    <property type="evidence" value="ECO:0007669"/>
    <property type="project" value="UniProtKB-KW"/>
</dbReference>
<sequence>MQELSAMATHVASVMTPLQFTVVNANLGEVALLAGIPIDQMRFVVCLFLAYPLAMVHRVVRTPALKHWINIAVGIIMAQFVYGPAWMHSFLSALVTYCIIKFAPVRYAPYASFAFNMVFVAGLHIHRMLTDYMGWSMDSTGSQMLLLIKLTSFGFNVYDGMVPASSKILDTDSPQTRRVKQTRKELAVTTMPSLLEFFGYVYSFTTFLAGPSFEYREYIDSVQATKFMLKGERREPSGMAEALTKFAIGAFFMALLAQFGYLADLPAILRMNQSVSKRFARVLLALFLTRSRYYCAWKLAEGSTILAGFGFEGFRADGTPRGWNGVSNVDILGFELAHSVRDMSRAWNKGTQLWLERYVYCRTGNSLMATYMCSAVWHGFYPGYYLFFLTIPFVTSINRLARKHIRPYFLRDDGSASPSKLLYDVFGMVCTLGIVNYLAVSFVVLSWEQALSGFQAMHFAGHISLVVVYLLLSAVPVKKKVLSFLRRY</sequence>
<keyword evidence="2" id="KW-0808">Transferase</keyword>
<feature type="transmembrane region" description="Helical" evidence="7">
    <location>
        <begin position="421"/>
        <end position="447"/>
    </location>
</feature>
<keyword evidence="6" id="KW-0012">Acyltransferase</keyword>
<dbReference type="Pfam" id="PF03062">
    <property type="entry name" value="MBOAT"/>
    <property type="match status" value="1"/>
</dbReference>
<comment type="caution">
    <text evidence="8">The sequence shown here is derived from an EMBL/GenBank/DDBJ whole genome shotgun (WGS) entry which is preliminary data.</text>
</comment>
<evidence type="ECO:0000256" key="2">
    <source>
        <dbReference type="ARBA" id="ARBA00022679"/>
    </source>
</evidence>
<feature type="transmembrane region" description="Helical" evidence="7">
    <location>
        <begin position="67"/>
        <end position="87"/>
    </location>
</feature>
<comment type="subcellular location">
    <subcellularLocation>
        <location evidence="1">Membrane</location>
        <topology evidence="1">Multi-pass membrane protein</topology>
    </subcellularLocation>
</comment>
<dbReference type="PANTHER" id="PTHR13906">
    <property type="entry name" value="PORCUPINE"/>
    <property type="match status" value="1"/>
</dbReference>
<dbReference type="Proteomes" id="UP001146120">
    <property type="component" value="Unassembled WGS sequence"/>
</dbReference>
<evidence type="ECO:0000313" key="9">
    <source>
        <dbReference type="Proteomes" id="UP001146120"/>
    </source>
</evidence>
<keyword evidence="5 7" id="KW-0472">Membrane</keyword>
<evidence type="ECO:0000313" key="8">
    <source>
        <dbReference type="EMBL" id="DAZ98022.1"/>
    </source>
</evidence>
<evidence type="ECO:0000256" key="3">
    <source>
        <dbReference type="ARBA" id="ARBA00022692"/>
    </source>
</evidence>
<reference evidence="8" key="1">
    <citation type="submission" date="2022-11" db="EMBL/GenBank/DDBJ databases">
        <authorList>
            <person name="Morgan W.R."/>
            <person name="Tartar A."/>
        </authorList>
    </citation>
    <scope>NUCLEOTIDE SEQUENCE</scope>
    <source>
        <strain evidence="8">ARSEF 373</strain>
    </source>
</reference>
<protein>
    <recommendedName>
        <fullName evidence="10">Lysophospholipid acyltransferase</fullName>
    </recommendedName>
</protein>
<feature type="transmembrane region" description="Helical" evidence="7">
    <location>
        <begin position="107"/>
        <end position="125"/>
    </location>
</feature>
<dbReference type="EMBL" id="DAKRPA010000118">
    <property type="protein sequence ID" value="DAZ98022.1"/>
    <property type="molecule type" value="Genomic_DNA"/>
</dbReference>
<feature type="transmembrane region" description="Helical" evidence="7">
    <location>
        <begin position="459"/>
        <end position="477"/>
    </location>
</feature>
<dbReference type="AlphaFoldDB" id="A0AAV2YXX3"/>
<organism evidence="8 9">
    <name type="scientific">Lagenidium giganteum</name>
    <dbReference type="NCBI Taxonomy" id="4803"/>
    <lineage>
        <taxon>Eukaryota</taxon>
        <taxon>Sar</taxon>
        <taxon>Stramenopiles</taxon>
        <taxon>Oomycota</taxon>
        <taxon>Peronosporomycetes</taxon>
        <taxon>Pythiales</taxon>
        <taxon>Pythiaceae</taxon>
    </lineage>
</organism>
<feature type="transmembrane region" description="Helical" evidence="7">
    <location>
        <begin position="383"/>
        <end position="401"/>
    </location>
</feature>
<evidence type="ECO:0008006" key="10">
    <source>
        <dbReference type="Google" id="ProtNLM"/>
    </source>
</evidence>
<evidence type="ECO:0000256" key="4">
    <source>
        <dbReference type="ARBA" id="ARBA00022989"/>
    </source>
</evidence>
<feature type="transmembrane region" description="Helical" evidence="7">
    <location>
        <begin position="359"/>
        <end position="377"/>
    </location>
</feature>
<evidence type="ECO:0000256" key="1">
    <source>
        <dbReference type="ARBA" id="ARBA00004141"/>
    </source>
</evidence>
<name>A0AAV2YXX3_9STRA</name>
<dbReference type="GO" id="GO:0030258">
    <property type="term" value="P:lipid modification"/>
    <property type="evidence" value="ECO:0007669"/>
    <property type="project" value="TreeGrafter"/>
</dbReference>
<evidence type="ECO:0000256" key="7">
    <source>
        <dbReference type="SAM" id="Phobius"/>
    </source>
</evidence>
<keyword evidence="3 7" id="KW-0812">Transmembrane</keyword>
<feature type="transmembrane region" description="Helical" evidence="7">
    <location>
        <begin position="186"/>
        <end position="209"/>
    </location>
</feature>
<dbReference type="PANTHER" id="PTHR13906:SF4">
    <property type="entry name" value="LYSOPHOSPHOLIPID ACYLTRANSFERASE 6"/>
    <property type="match status" value="1"/>
</dbReference>
<proteinExistence type="predicted"/>
<dbReference type="InterPro" id="IPR004299">
    <property type="entry name" value="MBOAT_fam"/>
</dbReference>
<gene>
    <name evidence="8" type="ORF">N0F65_004512</name>
</gene>
<keyword evidence="4 7" id="KW-1133">Transmembrane helix</keyword>
<dbReference type="GO" id="GO:0016020">
    <property type="term" value="C:membrane"/>
    <property type="evidence" value="ECO:0007669"/>
    <property type="project" value="UniProtKB-SubCell"/>
</dbReference>
<evidence type="ECO:0000256" key="5">
    <source>
        <dbReference type="ARBA" id="ARBA00023136"/>
    </source>
</evidence>
<reference evidence="8" key="2">
    <citation type="journal article" date="2023" name="Microbiol Resour">
        <title>Decontamination and Annotation of the Draft Genome Sequence of the Oomycete Lagenidium giganteum ARSEF 373.</title>
        <authorList>
            <person name="Morgan W.R."/>
            <person name="Tartar A."/>
        </authorList>
    </citation>
    <scope>NUCLEOTIDE SEQUENCE</scope>
    <source>
        <strain evidence="8">ARSEF 373</strain>
    </source>
</reference>
<accession>A0AAV2YXX3</accession>
<keyword evidence="9" id="KW-1185">Reference proteome</keyword>